<name>A0A9X2J3L1_9GAMM</name>
<reference evidence="1" key="1">
    <citation type="journal article" date="2022" name="Arch. Microbiol.">
        <title>Microbulbifer okhotskensis sp. nov., isolated from a deep bottom sediment of the Okhotsk Sea.</title>
        <authorList>
            <person name="Romanenko L."/>
            <person name="Kurilenko V."/>
            <person name="Otstavnykh N."/>
            <person name="Velansky P."/>
            <person name="Isaeva M."/>
            <person name="Mikhailov V."/>
        </authorList>
    </citation>
    <scope>NUCLEOTIDE SEQUENCE</scope>
    <source>
        <strain evidence="1">OS29</strain>
    </source>
</reference>
<accession>A0A9X2J3L1</accession>
<comment type="caution">
    <text evidence="1">The sequence shown here is derived from an EMBL/GenBank/DDBJ whole genome shotgun (WGS) entry which is preliminary data.</text>
</comment>
<protein>
    <submittedName>
        <fullName evidence="1">Uncharacterized protein</fullName>
    </submittedName>
</protein>
<gene>
    <name evidence="1" type="ORF">MO867_02225</name>
</gene>
<proteinExistence type="predicted"/>
<evidence type="ECO:0000313" key="1">
    <source>
        <dbReference type="EMBL" id="MCO1333148.1"/>
    </source>
</evidence>
<dbReference type="EMBL" id="JALBWM010000005">
    <property type="protein sequence ID" value="MCO1333148.1"/>
    <property type="molecule type" value="Genomic_DNA"/>
</dbReference>
<dbReference type="RefSeq" id="WP_252464317.1">
    <property type="nucleotide sequence ID" value="NZ_JALBWM010000005.1"/>
</dbReference>
<organism evidence="1 2">
    <name type="scientific">Microbulbifer okhotskensis</name>
    <dbReference type="NCBI Taxonomy" id="2926617"/>
    <lineage>
        <taxon>Bacteria</taxon>
        <taxon>Pseudomonadati</taxon>
        <taxon>Pseudomonadota</taxon>
        <taxon>Gammaproteobacteria</taxon>
        <taxon>Cellvibrionales</taxon>
        <taxon>Microbulbiferaceae</taxon>
        <taxon>Microbulbifer</taxon>
    </lineage>
</organism>
<dbReference type="Proteomes" id="UP001139028">
    <property type="component" value="Unassembled WGS sequence"/>
</dbReference>
<evidence type="ECO:0000313" key="2">
    <source>
        <dbReference type="Proteomes" id="UP001139028"/>
    </source>
</evidence>
<keyword evidence="2" id="KW-1185">Reference proteome</keyword>
<sequence length="96" mass="10551">MSVKYSKVIVEDITSEGLSDDELSLLVDVFCRTVVKVKSIQASQAEFPLNKLATTKTTSLAGFTLSIMLTFHEGCELWLGQLQGQNRNLLITGTID</sequence>
<dbReference type="AlphaFoldDB" id="A0A9X2J3L1"/>